<keyword evidence="3" id="KW-0560">Oxidoreductase</keyword>
<comment type="caution">
    <text evidence="6">The sequence shown here is derived from an EMBL/GenBank/DDBJ whole genome shotgun (WGS) entry which is preliminary data.</text>
</comment>
<evidence type="ECO:0000313" key="6">
    <source>
        <dbReference type="EMBL" id="OIR15068.1"/>
    </source>
</evidence>
<dbReference type="PANTHER" id="PTHR43498:SF1">
    <property type="entry name" value="COB--COM HETERODISULFIDE REDUCTASE IRON-SULFUR SUBUNIT A"/>
    <property type="match status" value="1"/>
</dbReference>
<name>A0A1J5TMZ0_9ZZZZ</name>
<dbReference type="GO" id="GO:0046872">
    <property type="term" value="F:metal ion binding"/>
    <property type="evidence" value="ECO:0007669"/>
    <property type="project" value="UniProtKB-KW"/>
</dbReference>
<organism evidence="6">
    <name type="scientific">mine drainage metagenome</name>
    <dbReference type="NCBI Taxonomy" id="410659"/>
    <lineage>
        <taxon>unclassified sequences</taxon>
        <taxon>metagenomes</taxon>
        <taxon>ecological metagenomes</taxon>
    </lineage>
</organism>
<dbReference type="SUPFAM" id="SSF51905">
    <property type="entry name" value="FAD/NAD(P)-binding domain"/>
    <property type="match status" value="1"/>
</dbReference>
<accession>A0A1J5TMZ0</accession>
<dbReference type="Gene3D" id="3.50.50.60">
    <property type="entry name" value="FAD/NAD(P)-binding domain"/>
    <property type="match status" value="1"/>
</dbReference>
<keyword evidence="2" id="KW-0479">Metal-binding</keyword>
<dbReference type="GO" id="GO:0016491">
    <property type="term" value="F:oxidoreductase activity"/>
    <property type="evidence" value="ECO:0007669"/>
    <property type="project" value="UniProtKB-KW"/>
</dbReference>
<dbReference type="InterPro" id="IPR036188">
    <property type="entry name" value="FAD/NAD-bd_sf"/>
</dbReference>
<evidence type="ECO:0000256" key="1">
    <source>
        <dbReference type="ARBA" id="ARBA00022485"/>
    </source>
</evidence>
<keyword evidence="4" id="KW-0408">Iron</keyword>
<dbReference type="Pfam" id="PF12831">
    <property type="entry name" value="FAD_oxidored"/>
    <property type="match status" value="1"/>
</dbReference>
<keyword evidence="1" id="KW-0004">4Fe-4S</keyword>
<protein>
    <submittedName>
        <fullName evidence="6">FAD dependent oxidoreductase</fullName>
    </submittedName>
</protein>
<dbReference type="InterPro" id="IPR039650">
    <property type="entry name" value="HdrA-like"/>
</dbReference>
<dbReference type="PANTHER" id="PTHR43498">
    <property type="entry name" value="FERREDOXIN:COB-COM HETERODISULFIDE REDUCTASE SUBUNIT A"/>
    <property type="match status" value="1"/>
</dbReference>
<dbReference type="AlphaFoldDB" id="A0A1J5TMZ0"/>
<sequence>MNSFSNDLFYYRKDIAATGRGGILDADICIYGGTAGGVVAAIQAASDGHSVVLLEPGHRIGGVTGSGLGFTDIGNKAAIGGLAREFFHRVGRRYGVDETWTFEPHVAIEVFETWAQQSGVDVHVRQFIAAVEITNLRLRAIRTESGLVVRAKVFIDASYEGDLMARAGVSYTVGRESNATYDETLNGAQVLDGHQFDLPVSPYVIEGDPTSGILPGIDTGSVEIGVGDGRLQAYCFRMCLTDDPRNRIPFPKPEHYDRRLYTLLDRYLRAGWRDVFRKFDRLRTGTKTDTNNHGAVSTDFIGANHLWTDADYATRERIFQAHVNYQMGLHWFMANDSAVPSDLREAYARWGLCRDEFTSTGGWPHQLYVREARRMRSDHVMTEHECRGRRRVWDSVGLAAYTMDSHNCRRVVRDGRTINEGNVEVHGFPPYGISFRSIIPSVGECENLIVPVCLSATHIAYGSIRMEPVFMVLGQSAALAAHIALDDNSAVQSISYADLRAALLLHRQVLTWSPDRPVSSGDLHAHEAESIDRL</sequence>
<evidence type="ECO:0000256" key="3">
    <source>
        <dbReference type="ARBA" id="ARBA00023002"/>
    </source>
</evidence>
<evidence type="ECO:0000256" key="2">
    <source>
        <dbReference type="ARBA" id="ARBA00022723"/>
    </source>
</evidence>
<proteinExistence type="predicted"/>
<reference evidence="6" key="1">
    <citation type="submission" date="2016-10" db="EMBL/GenBank/DDBJ databases">
        <title>Sequence of Gallionella enrichment culture.</title>
        <authorList>
            <person name="Poehlein A."/>
            <person name="Muehling M."/>
            <person name="Daniel R."/>
        </authorList>
    </citation>
    <scope>NUCLEOTIDE SEQUENCE</scope>
</reference>
<evidence type="ECO:0000256" key="5">
    <source>
        <dbReference type="ARBA" id="ARBA00023014"/>
    </source>
</evidence>
<keyword evidence="5" id="KW-0411">Iron-sulfur</keyword>
<dbReference type="GO" id="GO:0051539">
    <property type="term" value="F:4 iron, 4 sulfur cluster binding"/>
    <property type="evidence" value="ECO:0007669"/>
    <property type="project" value="UniProtKB-KW"/>
</dbReference>
<evidence type="ECO:0000256" key="4">
    <source>
        <dbReference type="ARBA" id="ARBA00023004"/>
    </source>
</evidence>
<gene>
    <name evidence="6" type="ORF">GALL_41870</name>
</gene>
<dbReference type="EMBL" id="MLJW01000010">
    <property type="protein sequence ID" value="OIR15068.1"/>
    <property type="molecule type" value="Genomic_DNA"/>
</dbReference>